<proteinExistence type="predicted"/>
<protein>
    <recommendedName>
        <fullName evidence="6">Nucleoporin</fullName>
    </recommendedName>
</protein>
<evidence type="ECO:0000313" key="5">
    <source>
        <dbReference type="Proteomes" id="UP000284403"/>
    </source>
</evidence>
<dbReference type="GO" id="GO:0006606">
    <property type="term" value="P:protein import into nucleus"/>
    <property type="evidence" value="ECO:0007669"/>
    <property type="project" value="TreeGrafter"/>
</dbReference>
<dbReference type="Proteomes" id="UP000284403">
    <property type="component" value="Unassembled WGS sequence"/>
</dbReference>
<evidence type="ECO:0000256" key="3">
    <source>
        <dbReference type="ARBA" id="ARBA00023242"/>
    </source>
</evidence>
<dbReference type="GeneID" id="40317771"/>
<evidence type="ECO:0008006" key="6">
    <source>
        <dbReference type="Google" id="ProtNLM"/>
    </source>
</evidence>
<dbReference type="PANTHER" id="PTHR13405">
    <property type="entry name" value="NUCLEAR PORE COMPLEX PROTEIN NUP133"/>
    <property type="match status" value="1"/>
</dbReference>
<sequence length="1189" mass="130466">MFAFLPPAKVARTQRSPLSSLETERDLSELTAPAVAAANPFVSMGAERVRPNSIAEAEISVGEVMVRPSVFLSGIGAHSCWIVDENTRLLRVWNMNKPFWLRTAPRMAQIPTFTESEGLPLFVTELGPDEESLAFCTDYGAVSSLDHSVEFQFHSDEGNLTVSAFACRREGESMLTAVGTVSGLVLIAVRAEGERVVVGFDRTESTEPVRTAPFSSSLGSWWRSWLPGNSSLRDNSCNKSRSSCSSGGGDGIVDTVGREFTLLRFRSTQANQLWAVNAASEVFLLDFGSLRRRGRKGETEVRVKWATNLSRVLQRKGRVVACDETASELCCLVYLLPGDGRGADLEVVTMDASSGRVRQTLGMQSIGSLVRSVAESPLHHTRICLDERQHMVTVLSGHYCVRLNNRVGVRHPCSSEDVHVLRGIERPLGSSLLPDGRIVTLDINGPLESVVCADEAIVEAAAQSSQQEQYQDAWRRSHFTGKREGLSDMVRHVDGILHTLRIDAKMSLDSAVLEASEGICSHQAPHEGNWARADLDVEEDGMVMYVTQNLVRRQQEHRRFLLTVLLHSEIGPCLQPETTARLLSAQEALLAMVAIRRLQNDSSYPLSSIAAAATTTSSSTNGSSDVEFDLVTPLYRQATTGMRQADADYSVEEYLRLARSSIERERCQQLLREAIVQVANRVRGESGATQPWNAQATAAEIVFGEPSRLSALLQVLGEQHCETQRSVLVGQRTKFDRAMALASIFVLVERAVNESREDMASLYSVPHNVRLMLWTSSELEHYGIQLQIASACTSLSDTLAEVTAAGSNAATAPRPASDNAPPSLWGVPAADQLRLLELIALNIHFSFQNHSQGSSSFYAEAIRRTLFREPFLREPLGYPFGAPRPSADATIGTAVLRLCEELALEFTVGDILVAICLAKPVEDPQQEPESYRLLGAFCQRNPYMFDIALHTLLSQRREWELQLLPELLPEYASGTLARDAFLMRDAPQLAWLVKPAAFEALVAEGVQSPLYLAYGDDLVTHRSRSLSMAKLAWVAAGAPTSSAYYAMRLDEEIVAAQKMCLLPETKNMDLGPAELVQHLLKQSSPDAWVSAAKVACLLKEELREDLLTQIMRRAKLQDGDALSHIIRDAASELDVARALEATSIGRILTTAAAAQCTAVLARAWVSVLDDAEQRLLSAWVQMRTAGLVS</sequence>
<organism evidence="4 5">
    <name type="scientific">Trypanosoma conorhini</name>
    <dbReference type="NCBI Taxonomy" id="83891"/>
    <lineage>
        <taxon>Eukaryota</taxon>
        <taxon>Discoba</taxon>
        <taxon>Euglenozoa</taxon>
        <taxon>Kinetoplastea</taxon>
        <taxon>Metakinetoplastina</taxon>
        <taxon>Trypanosomatida</taxon>
        <taxon>Trypanosomatidae</taxon>
        <taxon>Trypanosoma</taxon>
    </lineage>
</organism>
<keyword evidence="5" id="KW-1185">Reference proteome</keyword>
<dbReference type="GO" id="GO:0000972">
    <property type="term" value="P:transcription-dependent tethering of RNA polymerase II gene DNA at nuclear periphery"/>
    <property type="evidence" value="ECO:0007669"/>
    <property type="project" value="TreeGrafter"/>
</dbReference>
<dbReference type="OrthoDB" id="271011at2759"/>
<dbReference type="RefSeq" id="XP_029228825.1">
    <property type="nucleotide sequence ID" value="XM_029371072.1"/>
</dbReference>
<dbReference type="InterPro" id="IPR037624">
    <property type="entry name" value="Nup133-like"/>
</dbReference>
<comment type="caution">
    <text evidence="4">The sequence shown here is derived from an EMBL/GenBank/DDBJ whole genome shotgun (WGS) entry which is preliminary data.</text>
</comment>
<evidence type="ECO:0000313" key="4">
    <source>
        <dbReference type="EMBL" id="RNF19373.1"/>
    </source>
</evidence>
<gene>
    <name evidence="4" type="ORF">Tco025E_04160</name>
</gene>
<dbReference type="EMBL" id="MKKU01000207">
    <property type="protein sequence ID" value="RNF19373.1"/>
    <property type="molecule type" value="Genomic_DNA"/>
</dbReference>
<evidence type="ECO:0000256" key="2">
    <source>
        <dbReference type="ARBA" id="ARBA00022448"/>
    </source>
</evidence>
<dbReference type="GO" id="GO:0016973">
    <property type="term" value="P:poly(A)+ mRNA export from nucleus"/>
    <property type="evidence" value="ECO:0007669"/>
    <property type="project" value="TreeGrafter"/>
</dbReference>
<comment type="subcellular location">
    <subcellularLocation>
        <location evidence="1">Nucleus</location>
    </subcellularLocation>
</comment>
<keyword evidence="2" id="KW-0813">Transport</keyword>
<keyword evidence="3" id="KW-0539">Nucleus</keyword>
<dbReference type="AlphaFoldDB" id="A0A3R7NJM7"/>
<accession>A0A3R7NJM7</accession>
<reference evidence="4 5" key="1">
    <citation type="journal article" date="2018" name="BMC Genomics">
        <title>Genomic comparison of Trypanosoma conorhini and Trypanosoma rangeli to Trypanosoma cruzi strains of high and low virulence.</title>
        <authorList>
            <person name="Bradwell K.R."/>
            <person name="Koparde V.N."/>
            <person name="Matveyev A.V."/>
            <person name="Serrano M.G."/>
            <person name="Alves J.M."/>
            <person name="Parikh H."/>
            <person name="Huang B."/>
            <person name="Lee V."/>
            <person name="Espinosa-Alvarez O."/>
            <person name="Ortiz P.A."/>
            <person name="Costa-Martins A.G."/>
            <person name="Teixeira M.M."/>
            <person name="Buck G.A."/>
        </authorList>
    </citation>
    <scope>NUCLEOTIDE SEQUENCE [LARGE SCALE GENOMIC DNA]</scope>
    <source>
        <strain evidence="4 5">025E</strain>
    </source>
</reference>
<dbReference type="GO" id="GO:0017056">
    <property type="term" value="F:structural constituent of nuclear pore"/>
    <property type="evidence" value="ECO:0007669"/>
    <property type="project" value="InterPro"/>
</dbReference>
<name>A0A3R7NJM7_9TRYP</name>
<dbReference type="GO" id="GO:0031080">
    <property type="term" value="C:nuclear pore outer ring"/>
    <property type="evidence" value="ECO:0007669"/>
    <property type="project" value="TreeGrafter"/>
</dbReference>
<evidence type="ECO:0000256" key="1">
    <source>
        <dbReference type="ARBA" id="ARBA00004123"/>
    </source>
</evidence>
<dbReference type="PANTHER" id="PTHR13405:SF11">
    <property type="entry name" value="NUCLEAR PORE COMPLEX PROTEIN NUP133"/>
    <property type="match status" value="1"/>
</dbReference>